<protein>
    <recommendedName>
        <fullName evidence="10">MFS transporter</fullName>
    </recommendedName>
</protein>
<evidence type="ECO:0000256" key="1">
    <source>
        <dbReference type="ARBA" id="ARBA00004651"/>
    </source>
</evidence>
<comment type="subcellular location">
    <subcellularLocation>
        <location evidence="1">Cell membrane</location>
        <topology evidence="1">Multi-pass membrane protein</topology>
    </subcellularLocation>
</comment>
<dbReference type="RefSeq" id="WP_225276772.1">
    <property type="nucleotide sequence ID" value="NZ_BMNK01000001.1"/>
</dbReference>
<dbReference type="EMBL" id="BMNK01000001">
    <property type="protein sequence ID" value="GGP02129.1"/>
    <property type="molecule type" value="Genomic_DNA"/>
</dbReference>
<evidence type="ECO:0000256" key="5">
    <source>
        <dbReference type="ARBA" id="ARBA00022989"/>
    </source>
</evidence>
<dbReference type="GO" id="GO:0005886">
    <property type="term" value="C:plasma membrane"/>
    <property type="evidence" value="ECO:0007669"/>
    <property type="project" value="UniProtKB-SubCell"/>
</dbReference>
<dbReference type="Pfam" id="PF05977">
    <property type="entry name" value="MFS_3"/>
    <property type="match status" value="1"/>
</dbReference>
<dbReference type="PANTHER" id="PTHR23513">
    <property type="entry name" value="INTEGRAL MEMBRANE EFFLUX PROTEIN-RELATED"/>
    <property type="match status" value="1"/>
</dbReference>
<feature type="transmembrane region" description="Helical" evidence="7">
    <location>
        <begin position="65"/>
        <end position="83"/>
    </location>
</feature>
<name>A0A918E3H8_9ACTN</name>
<comment type="caution">
    <text evidence="8">The sequence shown here is derived from an EMBL/GenBank/DDBJ whole genome shotgun (WGS) entry which is preliminary data.</text>
</comment>
<keyword evidence="4 7" id="KW-0812">Transmembrane</keyword>
<evidence type="ECO:0000256" key="2">
    <source>
        <dbReference type="ARBA" id="ARBA00022448"/>
    </source>
</evidence>
<evidence type="ECO:0000256" key="3">
    <source>
        <dbReference type="ARBA" id="ARBA00022475"/>
    </source>
</evidence>
<evidence type="ECO:0000256" key="4">
    <source>
        <dbReference type="ARBA" id="ARBA00022692"/>
    </source>
</evidence>
<evidence type="ECO:0000313" key="8">
    <source>
        <dbReference type="EMBL" id="GGP02129.1"/>
    </source>
</evidence>
<dbReference type="SUPFAM" id="SSF103473">
    <property type="entry name" value="MFS general substrate transporter"/>
    <property type="match status" value="1"/>
</dbReference>
<keyword evidence="2" id="KW-0813">Transport</keyword>
<organism evidence="8 9">
    <name type="scientific">Nonomuraea glycinis</name>
    <dbReference type="NCBI Taxonomy" id="2047744"/>
    <lineage>
        <taxon>Bacteria</taxon>
        <taxon>Bacillati</taxon>
        <taxon>Actinomycetota</taxon>
        <taxon>Actinomycetes</taxon>
        <taxon>Streptosporangiales</taxon>
        <taxon>Streptosporangiaceae</taxon>
        <taxon>Nonomuraea</taxon>
    </lineage>
</organism>
<dbReference type="Gene3D" id="1.20.1250.20">
    <property type="entry name" value="MFS general substrate transporter like domains"/>
    <property type="match status" value="1"/>
</dbReference>
<proteinExistence type="predicted"/>
<evidence type="ECO:0000256" key="7">
    <source>
        <dbReference type="SAM" id="Phobius"/>
    </source>
</evidence>
<keyword evidence="6 7" id="KW-0472">Membrane</keyword>
<reference evidence="8" key="2">
    <citation type="submission" date="2020-09" db="EMBL/GenBank/DDBJ databases">
        <authorList>
            <person name="Sun Q."/>
            <person name="Zhou Y."/>
        </authorList>
    </citation>
    <scope>NUCLEOTIDE SEQUENCE</scope>
    <source>
        <strain evidence="8">CGMCC 4.7430</strain>
    </source>
</reference>
<evidence type="ECO:0000313" key="9">
    <source>
        <dbReference type="Proteomes" id="UP000660745"/>
    </source>
</evidence>
<sequence>MGDRGIRVPPHITVAKKRRPGGLLRTQNLGLLWAGESVSGSGSAITTVAVPFLAITVLHASTGTVALLTAAGWLPWFLIGLPAGTWVDRRPRRRILVSANLVSAAVLTAIPRVYRRTAVRAGA</sequence>
<evidence type="ECO:0000256" key="6">
    <source>
        <dbReference type="ARBA" id="ARBA00023136"/>
    </source>
</evidence>
<keyword evidence="9" id="KW-1185">Reference proteome</keyword>
<feature type="transmembrane region" description="Helical" evidence="7">
    <location>
        <begin position="38"/>
        <end position="58"/>
    </location>
</feature>
<evidence type="ECO:0008006" key="10">
    <source>
        <dbReference type="Google" id="ProtNLM"/>
    </source>
</evidence>
<keyword evidence="3" id="KW-1003">Cell membrane</keyword>
<dbReference type="InterPro" id="IPR036259">
    <property type="entry name" value="MFS_trans_sf"/>
</dbReference>
<dbReference type="Proteomes" id="UP000660745">
    <property type="component" value="Unassembled WGS sequence"/>
</dbReference>
<reference evidence="8" key="1">
    <citation type="journal article" date="2014" name="Int. J. Syst. Evol. Microbiol.">
        <title>Complete genome sequence of Corynebacterium casei LMG S-19264T (=DSM 44701T), isolated from a smear-ripened cheese.</title>
        <authorList>
            <consortium name="US DOE Joint Genome Institute (JGI-PGF)"/>
            <person name="Walter F."/>
            <person name="Albersmeier A."/>
            <person name="Kalinowski J."/>
            <person name="Ruckert C."/>
        </authorList>
    </citation>
    <scope>NUCLEOTIDE SEQUENCE</scope>
    <source>
        <strain evidence="8">CGMCC 4.7430</strain>
    </source>
</reference>
<dbReference type="AlphaFoldDB" id="A0A918E3H8"/>
<accession>A0A918E3H8</accession>
<keyword evidence="5 7" id="KW-1133">Transmembrane helix</keyword>
<dbReference type="InterPro" id="IPR010290">
    <property type="entry name" value="TM_effector"/>
</dbReference>
<gene>
    <name evidence="8" type="ORF">GCM10012278_08130</name>
</gene>
<dbReference type="PANTHER" id="PTHR23513:SF6">
    <property type="entry name" value="MAJOR FACILITATOR SUPERFAMILY ASSOCIATED DOMAIN-CONTAINING PROTEIN"/>
    <property type="match status" value="1"/>
</dbReference>